<dbReference type="Proteomes" id="UP000254651">
    <property type="component" value="Unassembled WGS sequence"/>
</dbReference>
<protein>
    <submittedName>
        <fullName evidence="5">Protein tyrosine/serine phosphatase</fullName>
    </submittedName>
</protein>
<dbReference type="InterPro" id="IPR029021">
    <property type="entry name" value="Prot-tyrosine_phosphatase-like"/>
</dbReference>
<dbReference type="GO" id="GO:0016791">
    <property type="term" value="F:phosphatase activity"/>
    <property type="evidence" value="ECO:0007669"/>
    <property type="project" value="UniProtKB-ARBA"/>
</dbReference>
<keyword evidence="3" id="KW-0732">Signal</keyword>
<dbReference type="EMBL" id="UGQS01000002">
    <property type="protein sequence ID" value="STZ76645.1"/>
    <property type="molecule type" value="Genomic_DNA"/>
</dbReference>
<feature type="signal peptide" evidence="3">
    <location>
        <begin position="1"/>
        <end position="27"/>
    </location>
</feature>
<dbReference type="RefSeq" id="WP_172459270.1">
    <property type="nucleotide sequence ID" value="NZ_CP181246.1"/>
</dbReference>
<dbReference type="InterPro" id="IPR000387">
    <property type="entry name" value="Tyr_Pase_dom"/>
</dbReference>
<dbReference type="PANTHER" id="PTHR31126:SF72">
    <property type="entry name" value="DUAL SPECIFICITY PROTEIN PHOSPHATASE TPBA"/>
    <property type="match status" value="1"/>
</dbReference>
<dbReference type="SUPFAM" id="SSF52799">
    <property type="entry name" value="(Phosphotyrosine protein) phosphatases II"/>
    <property type="match status" value="1"/>
</dbReference>
<dbReference type="InterPro" id="IPR057023">
    <property type="entry name" value="PTP-SAK"/>
</dbReference>
<keyword evidence="6" id="KW-1185">Reference proteome</keyword>
<dbReference type="PANTHER" id="PTHR31126">
    <property type="entry name" value="TYROSINE-PROTEIN PHOSPHATASE"/>
    <property type="match status" value="1"/>
</dbReference>
<comment type="similarity">
    <text evidence="1">Belongs to the protein-tyrosine phosphatase family.</text>
</comment>
<name>A0A378UH60_BERDE</name>
<evidence type="ECO:0000313" key="5">
    <source>
        <dbReference type="EMBL" id="STZ76645.1"/>
    </source>
</evidence>
<keyword evidence="2" id="KW-0378">Hydrolase</keyword>
<reference evidence="5 6" key="1">
    <citation type="submission" date="2018-06" db="EMBL/GenBank/DDBJ databases">
        <authorList>
            <consortium name="Pathogen Informatics"/>
            <person name="Doyle S."/>
        </authorList>
    </citation>
    <scope>NUCLEOTIDE SEQUENCE [LARGE SCALE GENOMIC DNA]</scope>
    <source>
        <strain evidence="5 6">NCTC10295</strain>
    </source>
</reference>
<evidence type="ECO:0000256" key="2">
    <source>
        <dbReference type="ARBA" id="ARBA00022801"/>
    </source>
</evidence>
<gene>
    <name evidence="5" type="ORF">NCTC10295_01420</name>
</gene>
<evidence type="ECO:0000313" key="6">
    <source>
        <dbReference type="Proteomes" id="UP000254651"/>
    </source>
</evidence>
<dbReference type="Pfam" id="PF22784">
    <property type="entry name" value="PTP-SAK"/>
    <property type="match status" value="1"/>
</dbReference>
<dbReference type="InterPro" id="IPR016130">
    <property type="entry name" value="Tyr_Pase_AS"/>
</dbReference>
<dbReference type="AlphaFoldDB" id="A0A378UH60"/>
<proteinExistence type="inferred from homology"/>
<evidence type="ECO:0000259" key="4">
    <source>
        <dbReference type="PROSITE" id="PS50056"/>
    </source>
</evidence>
<organism evidence="5 6">
    <name type="scientific">Bergeriella denitrificans</name>
    <name type="common">Neisseria denitrificans</name>
    <dbReference type="NCBI Taxonomy" id="494"/>
    <lineage>
        <taxon>Bacteria</taxon>
        <taxon>Pseudomonadati</taxon>
        <taxon>Pseudomonadota</taxon>
        <taxon>Betaproteobacteria</taxon>
        <taxon>Neisseriales</taxon>
        <taxon>Neisseriaceae</taxon>
        <taxon>Bergeriella</taxon>
    </lineage>
</organism>
<dbReference type="PROSITE" id="PS50056">
    <property type="entry name" value="TYR_PHOSPHATASE_2"/>
    <property type="match status" value="1"/>
</dbReference>
<feature type="chain" id="PRO_5016664210" evidence="3">
    <location>
        <begin position="28"/>
        <end position="207"/>
    </location>
</feature>
<evidence type="ECO:0000256" key="3">
    <source>
        <dbReference type="SAM" id="SignalP"/>
    </source>
</evidence>
<dbReference type="PROSITE" id="PS00383">
    <property type="entry name" value="TYR_PHOSPHATASE_1"/>
    <property type="match status" value="1"/>
</dbReference>
<sequence>MPHVSHTHTLSRLPRCLMIAVCAATLAACGSAQSPTTPHPAHWAQVIHPEANFYQVDKLLYRSEQLIADDKPLIKQADIRTIVNLRYFSRNDDAALFADDDVQLINTPLLTWSISPKDLAHVLHTIRQAQSKGAVLVHCYHGADRTGIVVAMYRIIYQGRSIADAKAEMQQGNFGYHSIWKNIERLLSESNVQKVRDELAKLQAKQG</sequence>
<evidence type="ECO:0000256" key="1">
    <source>
        <dbReference type="ARBA" id="ARBA00009580"/>
    </source>
</evidence>
<feature type="domain" description="Tyrosine specific protein phosphatases" evidence="4">
    <location>
        <begin position="117"/>
        <end position="171"/>
    </location>
</feature>
<dbReference type="Gene3D" id="3.90.190.10">
    <property type="entry name" value="Protein tyrosine phosphatase superfamily"/>
    <property type="match status" value="1"/>
</dbReference>
<accession>A0A378UH60</accession>